<dbReference type="InterPro" id="IPR006384">
    <property type="entry name" value="HAD_hydro_PyrdxlP_Pase-like"/>
</dbReference>
<evidence type="ECO:0000313" key="4">
    <source>
        <dbReference type="Proteomes" id="UP000016931"/>
    </source>
</evidence>
<dbReference type="GO" id="GO:0016791">
    <property type="term" value="F:phosphatase activity"/>
    <property type="evidence" value="ECO:0007669"/>
    <property type="project" value="InterPro"/>
</dbReference>
<dbReference type="NCBIfam" id="TIGR01489">
    <property type="entry name" value="DKMTPPase-SF"/>
    <property type="match status" value="1"/>
</dbReference>
<dbReference type="PANTHER" id="PTHR28181:SF2">
    <property type="entry name" value="PHOSPHORIC MONOESTER HYDROLASE"/>
    <property type="match status" value="1"/>
</dbReference>
<accession>M3D455</accession>
<dbReference type="Gene3D" id="3.90.1470.20">
    <property type="match status" value="1"/>
</dbReference>
<proteinExistence type="predicted"/>
<dbReference type="InterPro" id="IPR050849">
    <property type="entry name" value="HAD-like_hydrolase_phosphatase"/>
</dbReference>
<dbReference type="Pfam" id="PF12710">
    <property type="entry name" value="HAD"/>
    <property type="match status" value="1"/>
</dbReference>
<keyword evidence="1" id="KW-0378">Hydrolase</keyword>
<dbReference type="NCBIfam" id="TIGR01488">
    <property type="entry name" value="HAD-SF-IB"/>
    <property type="match status" value="1"/>
</dbReference>
<sequence>MAPAALTPPNERAEELTGEQSLDVSNMGTARKIICFSDFDGTIFMQDTGHILFHAYGCGTERRAELEEQIKSGERSFRDVSEEMWGSLDVPFDDGFKALEKDLVVDPGFKSFHQFCNNNNIPFNVISAGLKPVLRRVLDHFLGEEQSSGIDIVANEAEIDAEGHQWKPIWRHETTLGHDKALSIDEYKTRAKLESDDGTIPMIVFIGDGISDLAAAGQSDVLFARRGLALEEHCIKNNIEHIPYDSFADIQREVTKIAKLDQAKTKGEGLPVKFNPRANLWRKMSSKHAVPTFKAMTPSVEERAFLWPETFTQPKSTAAAATKPVAVAN</sequence>
<dbReference type="HOGENOM" id="CLU_058495_0_0_1"/>
<dbReference type="EMBL" id="KB456264">
    <property type="protein sequence ID" value="EMF12679.1"/>
    <property type="molecule type" value="Genomic_DNA"/>
</dbReference>
<protein>
    <recommendedName>
        <fullName evidence="5">2,3-diketo-5-methylthio-1-phosphopentane phosphatase</fullName>
    </recommendedName>
</protein>
<dbReference type="STRING" id="692275.M3D455"/>
<evidence type="ECO:0008006" key="5">
    <source>
        <dbReference type="Google" id="ProtNLM"/>
    </source>
</evidence>
<organism evidence="3 4">
    <name type="scientific">Sphaerulina musiva (strain SO2202)</name>
    <name type="common">Poplar stem canker fungus</name>
    <name type="synonym">Septoria musiva</name>
    <dbReference type="NCBI Taxonomy" id="692275"/>
    <lineage>
        <taxon>Eukaryota</taxon>
        <taxon>Fungi</taxon>
        <taxon>Dikarya</taxon>
        <taxon>Ascomycota</taxon>
        <taxon>Pezizomycotina</taxon>
        <taxon>Dothideomycetes</taxon>
        <taxon>Dothideomycetidae</taxon>
        <taxon>Mycosphaerellales</taxon>
        <taxon>Mycosphaerellaceae</taxon>
        <taxon>Sphaerulina</taxon>
    </lineage>
</organism>
<dbReference type="Gene3D" id="3.40.50.1000">
    <property type="entry name" value="HAD superfamily/HAD-like"/>
    <property type="match status" value="1"/>
</dbReference>
<feature type="region of interest" description="Disordered" evidence="2">
    <location>
        <begin position="1"/>
        <end position="20"/>
    </location>
</feature>
<evidence type="ECO:0000256" key="2">
    <source>
        <dbReference type="SAM" id="MobiDB-lite"/>
    </source>
</evidence>
<name>M3D455_SPHMS</name>
<dbReference type="OMA" id="YIPFETF"/>
<dbReference type="AlphaFoldDB" id="M3D455"/>
<dbReference type="eggNOG" id="ENOG502QW23">
    <property type="taxonomic scope" value="Eukaryota"/>
</dbReference>
<dbReference type="RefSeq" id="XP_016760800.1">
    <property type="nucleotide sequence ID" value="XM_016905457.1"/>
</dbReference>
<dbReference type="SUPFAM" id="SSF56784">
    <property type="entry name" value="HAD-like"/>
    <property type="match status" value="1"/>
</dbReference>
<dbReference type="PANTHER" id="PTHR28181">
    <property type="entry name" value="UPF0655 PROTEIN YCR015C"/>
    <property type="match status" value="1"/>
</dbReference>
<gene>
    <name evidence="3" type="ORF">SEPMUDRAFT_149279</name>
</gene>
<dbReference type="InterPro" id="IPR023214">
    <property type="entry name" value="HAD_sf"/>
</dbReference>
<keyword evidence="4" id="KW-1185">Reference proteome</keyword>
<evidence type="ECO:0000256" key="1">
    <source>
        <dbReference type="ARBA" id="ARBA00022801"/>
    </source>
</evidence>
<evidence type="ECO:0000313" key="3">
    <source>
        <dbReference type="EMBL" id="EMF12679.1"/>
    </source>
</evidence>
<dbReference type="OrthoDB" id="2342176at2759"/>
<dbReference type="Proteomes" id="UP000016931">
    <property type="component" value="Unassembled WGS sequence"/>
</dbReference>
<dbReference type="InterPro" id="IPR036412">
    <property type="entry name" value="HAD-like_sf"/>
</dbReference>
<reference evidence="3 4" key="1">
    <citation type="journal article" date="2012" name="PLoS Pathog.">
        <title>Diverse lifestyles and strategies of plant pathogenesis encoded in the genomes of eighteen Dothideomycetes fungi.</title>
        <authorList>
            <person name="Ohm R.A."/>
            <person name="Feau N."/>
            <person name="Henrissat B."/>
            <person name="Schoch C.L."/>
            <person name="Horwitz B.A."/>
            <person name="Barry K.W."/>
            <person name="Condon B.J."/>
            <person name="Copeland A.C."/>
            <person name="Dhillon B."/>
            <person name="Glaser F."/>
            <person name="Hesse C.N."/>
            <person name="Kosti I."/>
            <person name="LaButti K."/>
            <person name="Lindquist E.A."/>
            <person name="Lucas S."/>
            <person name="Salamov A.A."/>
            <person name="Bradshaw R.E."/>
            <person name="Ciuffetti L."/>
            <person name="Hamelin R.C."/>
            <person name="Kema G.H.J."/>
            <person name="Lawrence C."/>
            <person name="Scott J.A."/>
            <person name="Spatafora J.W."/>
            <person name="Turgeon B.G."/>
            <person name="de Wit P.J.G.M."/>
            <person name="Zhong S."/>
            <person name="Goodwin S.B."/>
            <person name="Grigoriev I.V."/>
        </authorList>
    </citation>
    <scope>NUCLEOTIDE SEQUENCE [LARGE SCALE GENOMIC DNA]</scope>
    <source>
        <strain evidence="3 4">SO2202</strain>
    </source>
</reference>
<dbReference type="GeneID" id="27902594"/>